<feature type="compositionally biased region" description="Polar residues" evidence="8">
    <location>
        <begin position="859"/>
        <end position="868"/>
    </location>
</feature>
<dbReference type="InterPro" id="IPR018488">
    <property type="entry name" value="cNMP-bd_CS"/>
</dbReference>
<dbReference type="InterPro" id="IPR003938">
    <property type="entry name" value="K_chnl_volt-dep_EAG/ELK/ERG"/>
</dbReference>
<comment type="caution">
    <text evidence="11">The sequence shown here is derived from an EMBL/GenBank/DDBJ whole genome shotgun (WGS) entry which is preliminary data.</text>
</comment>
<keyword evidence="2" id="KW-0813">Transport</keyword>
<dbReference type="Gene3D" id="1.10.287.70">
    <property type="match status" value="1"/>
</dbReference>
<dbReference type="PANTHER" id="PTHR47823:SF9">
    <property type="entry name" value="CHROMOSOME UNDETERMINED SCAFFOLD_10, WHOLE GENOME SHOTGUN SEQUENCE"/>
    <property type="match status" value="1"/>
</dbReference>
<accession>A0A9W7G1I5</accession>
<feature type="region of interest" description="Disordered" evidence="8">
    <location>
        <begin position="856"/>
        <end position="902"/>
    </location>
</feature>
<name>A0A9W7G1I5_9STRA</name>
<evidence type="ECO:0000256" key="8">
    <source>
        <dbReference type="SAM" id="MobiDB-lite"/>
    </source>
</evidence>
<dbReference type="SUPFAM" id="SSF81324">
    <property type="entry name" value="Voltage-gated potassium channels"/>
    <property type="match status" value="1"/>
</dbReference>
<dbReference type="PROSITE" id="PS00888">
    <property type="entry name" value="CNMP_BINDING_1"/>
    <property type="match status" value="1"/>
</dbReference>
<feature type="domain" description="Cyclic nucleotide-binding" evidence="10">
    <location>
        <begin position="630"/>
        <end position="734"/>
    </location>
</feature>
<dbReference type="Pfam" id="PF00520">
    <property type="entry name" value="Ion_trans"/>
    <property type="match status" value="1"/>
</dbReference>
<dbReference type="CDD" id="cd00038">
    <property type="entry name" value="CAP_ED"/>
    <property type="match status" value="1"/>
</dbReference>
<keyword evidence="3 9" id="KW-0812">Transmembrane</keyword>
<dbReference type="InterPro" id="IPR014710">
    <property type="entry name" value="RmlC-like_jellyroll"/>
</dbReference>
<evidence type="ECO:0000256" key="9">
    <source>
        <dbReference type="SAM" id="Phobius"/>
    </source>
</evidence>
<keyword evidence="6 9" id="KW-0472">Membrane</keyword>
<dbReference type="Proteomes" id="UP001165065">
    <property type="component" value="Unassembled WGS sequence"/>
</dbReference>
<dbReference type="GO" id="GO:0016020">
    <property type="term" value="C:membrane"/>
    <property type="evidence" value="ECO:0007669"/>
    <property type="project" value="UniProtKB-SubCell"/>
</dbReference>
<feature type="region of interest" description="Disordered" evidence="8">
    <location>
        <begin position="1"/>
        <end position="109"/>
    </location>
</feature>
<evidence type="ECO:0000256" key="7">
    <source>
        <dbReference type="ARBA" id="ARBA00023303"/>
    </source>
</evidence>
<dbReference type="SUPFAM" id="SSF51206">
    <property type="entry name" value="cAMP-binding domain-like"/>
    <property type="match status" value="1"/>
</dbReference>
<feature type="transmembrane region" description="Helical" evidence="9">
    <location>
        <begin position="354"/>
        <end position="374"/>
    </location>
</feature>
<dbReference type="InterPro" id="IPR005821">
    <property type="entry name" value="Ion_trans_dom"/>
</dbReference>
<dbReference type="PRINTS" id="PR01463">
    <property type="entry name" value="EAGCHANLFMLY"/>
</dbReference>
<evidence type="ECO:0000256" key="1">
    <source>
        <dbReference type="ARBA" id="ARBA00004141"/>
    </source>
</evidence>
<protein>
    <recommendedName>
        <fullName evidence="10">Cyclic nucleotide-binding domain-containing protein</fullName>
    </recommendedName>
</protein>
<dbReference type="OrthoDB" id="421226at2759"/>
<feature type="region of interest" description="Disordered" evidence="8">
    <location>
        <begin position="812"/>
        <end position="837"/>
    </location>
</feature>
<feature type="compositionally biased region" description="Polar residues" evidence="8">
    <location>
        <begin position="30"/>
        <end position="44"/>
    </location>
</feature>
<keyword evidence="5" id="KW-0406">Ion transport</keyword>
<evidence type="ECO:0000256" key="4">
    <source>
        <dbReference type="ARBA" id="ARBA00022989"/>
    </source>
</evidence>
<keyword evidence="12" id="KW-1185">Reference proteome</keyword>
<feature type="transmembrane region" description="Helical" evidence="9">
    <location>
        <begin position="314"/>
        <end position="334"/>
    </location>
</feature>
<proteinExistence type="predicted"/>
<dbReference type="Pfam" id="PF00027">
    <property type="entry name" value="cNMP_binding"/>
    <property type="match status" value="1"/>
</dbReference>
<organism evidence="11 12">
    <name type="scientific">Triparma columacea</name>
    <dbReference type="NCBI Taxonomy" id="722753"/>
    <lineage>
        <taxon>Eukaryota</taxon>
        <taxon>Sar</taxon>
        <taxon>Stramenopiles</taxon>
        <taxon>Ochrophyta</taxon>
        <taxon>Bolidophyceae</taxon>
        <taxon>Parmales</taxon>
        <taxon>Triparmaceae</taxon>
        <taxon>Triparma</taxon>
    </lineage>
</organism>
<dbReference type="PANTHER" id="PTHR47823">
    <property type="entry name" value="ION_TRANS DOMAIN-CONTAINING PROTEIN"/>
    <property type="match status" value="1"/>
</dbReference>
<feature type="region of interest" description="Disordered" evidence="8">
    <location>
        <begin position="152"/>
        <end position="213"/>
    </location>
</feature>
<dbReference type="Gene3D" id="1.10.287.630">
    <property type="entry name" value="Helix hairpin bin"/>
    <property type="match status" value="1"/>
</dbReference>
<dbReference type="AlphaFoldDB" id="A0A9W7G1I5"/>
<gene>
    <name evidence="11" type="ORF">TrCOL_g1080</name>
</gene>
<evidence type="ECO:0000259" key="10">
    <source>
        <dbReference type="PROSITE" id="PS50042"/>
    </source>
</evidence>
<dbReference type="GO" id="GO:0005249">
    <property type="term" value="F:voltage-gated potassium channel activity"/>
    <property type="evidence" value="ECO:0007669"/>
    <property type="project" value="InterPro"/>
</dbReference>
<feature type="transmembrane region" description="Helical" evidence="9">
    <location>
        <begin position="526"/>
        <end position="550"/>
    </location>
</feature>
<dbReference type="Gene3D" id="2.60.120.10">
    <property type="entry name" value="Jelly Rolls"/>
    <property type="match status" value="1"/>
</dbReference>
<evidence type="ECO:0000256" key="6">
    <source>
        <dbReference type="ARBA" id="ARBA00023136"/>
    </source>
</evidence>
<keyword evidence="7" id="KW-0407">Ion channel</keyword>
<feature type="transmembrane region" description="Helical" evidence="9">
    <location>
        <begin position="495"/>
        <end position="514"/>
    </location>
</feature>
<dbReference type="InterPro" id="IPR018490">
    <property type="entry name" value="cNMP-bd_dom_sf"/>
</dbReference>
<feature type="compositionally biased region" description="Acidic residues" evidence="8">
    <location>
        <begin position="873"/>
        <end position="882"/>
    </location>
</feature>
<dbReference type="FunFam" id="1.10.287.70:FF:000123">
    <property type="entry name" value="Potassium channel KAT3"/>
    <property type="match status" value="1"/>
</dbReference>
<feature type="transmembrane region" description="Helical" evidence="9">
    <location>
        <begin position="429"/>
        <end position="449"/>
    </location>
</feature>
<sequence length="945" mass="105323">MVVPQLPQHDRRQSHRNSLGGAARHGGFSRGNSYSLQQRLSSRNMLLGPEEDTTVQAGPRLVLDEDDDDGEFVPRYIPASGVDVLSSSSDDEEEEEEEESPVESEQAVNHAGIQGQTSFLEGGLSEEGGGMADVAGIMGIANQLSKRLSVVAAENEDRDKDEAAAAAPGSPSKSPPPSSDQPSLPGAVPDSEPSTASPEKGASPAVRRKESLRGQANWKKLRVAHKVGAALKQVNDDNKVFGVQNENDDNTDWALLHKQDISGKPKYILLPNANFRVGWDMYIGMLLLYVAAWVPYRVTFLGELDDILQITEHLVDISFGIDIILNFFTGYYIIGGEDDGHLVYDQKKIALKYMRSYFIIDLVATLPFDVMVGGGDSDSGVNRSAKLINLGKIMKLLRGLKLLRLRRLQKFIRDMETVYNVHHGISRMFNIILVVMLATHVVGCIWYFLGVEGDIDESLLSCTYDDDVIYDSLELTSGGWVCREGMLAVENNKRYVASLYWAFSTLTTVGYGDISARTVGEQLFSMLMMLLGVSWYAYVVGSMSTIMSSFDRQNKQVREKLECVNTFIRDAKLPQEMGKSVRNYFEYSLQKRNNGLFNYDADEILSELSATLKNEIITWVERDLIDRIPFFKGKSQSFVADCIQLFQPMVVHEGDFIIKEGAAADEMYFLIKGRAAIYYGQKKVKALVEGSYFGEIGCILGGIRRAGIKAVTTCELQCLNKRNLNNLLGEYAEVGEDLKKVARDRMRQVRTTQKMKNVSQIKELLRVRDRRLSKGVVIPGTQRLSELGVLKEEGDEDGGVIDGGSDVELTGSVSLGKLSKEQPKRQARKGDLSRQLSMTTANMDAHKAADKNVLEKINNGDTEGFNSNSEKKEEEEEEEVEQEGGQRGGEKGREVRVDPPLDDEIISERVERMVKERVDKITKELMIGVEENMIKMLRKVKEGRK</sequence>
<dbReference type="EMBL" id="BRYA01000684">
    <property type="protein sequence ID" value="GMI29514.1"/>
    <property type="molecule type" value="Genomic_DNA"/>
</dbReference>
<evidence type="ECO:0000313" key="11">
    <source>
        <dbReference type="EMBL" id="GMI29514.1"/>
    </source>
</evidence>
<feature type="compositionally biased region" description="Basic and acidic residues" evidence="8">
    <location>
        <begin position="818"/>
        <end position="832"/>
    </location>
</feature>
<comment type="subcellular location">
    <subcellularLocation>
        <location evidence="1">Membrane</location>
        <topology evidence="1">Multi-pass membrane protein</topology>
    </subcellularLocation>
</comment>
<feature type="compositionally biased region" description="Basic and acidic residues" evidence="8">
    <location>
        <begin position="888"/>
        <end position="899"/>
    </location>
</feature>
<evidence type="ECO:0000256" key="2">
    <source>
        <dbReference type="ARBA" id="ARBA00022448"/>
    </source>
</evidence>
<feature type="compositionally biased region" description="Acidic residues" evidence="8">
    <location>
        <begin position="89"/>
        <end position="102"/>
    </location>
</feature>
<reference evidence="12" key="1">
    <citation type="journal article" date="2023" name="Commun. Biol.">
        <title>Genome analysis of Parmales, the sister group of diatoms, reveals the evolutionary specialization of diatoms from phago-mixotrophs to photoautotrophs.</title>
        <authorList>
            <person name="Ban H."/>
            <person name="Sato S."/>
            <person name="Yoshikawa S."/>
            <person name="Yamada K."/>
            <person name="Nakamura Y."/>
            <person name="Ichinomiya M."/>
            <person name="Sato N."/>
            <person name="Blanc-Mathieu R."/>
            <person name="Endo H."/>
            <person name="Kuwata A."/>
            <person name="Ogata H."/>
        </authorList>
    </citation>
    <scope>NUCLEOTIDE SEQUENCE [LARGE SCALE GENOMIC DNA]</scope>
</reference>
<keyword evidence="4 9" id="KW-1133">Transmembrane helix</keyword>
<evidence type="ECO:0000256" key="3">
    <source>
        <dbReference type="ARBA" id="ARBA00022692"/>
    </source>
</evidence>
<dbReference type="PROSITE" id="PS50042">
    <property type="entry name" value="CNMP_BINDING_3"/>
    <property type="match status" value="1"/>
</dbReference>
<evidence type="ECO:0000313" key="12">
    <source>
        <dbReference type="Proteomes" id="UP001165065"/>
    </source>
</evidence>
<dbReference type="SMART" id="SM00100">
    <property type="entry name" value="cNMP"/>
    <property type="match status" value="1"/>
</dbReference>
<evidence type="ECO:0000256" key="5">
    <source>
        <dbReference type="ARBA" id="ARBA00023065"/>
    </source>
</evidence>
<dbReference type="InterPro" id="IPR000595">
    <property type="entry name" value="cNMP-bd_dom"/>
</dbReference>
<feature type="transmembrane region" description="Helical" evidence="9">
    <location>
        <begin position="281"/>
        <end position="302"/>
    </location>
</feature>